<sequence length="286" mass="29086">MGYTLLNPSAVGFDVVRRPAAARVASVLLVAATATPALLADLAARHPLVGLPAGPRRAALAESVQMREIRAASFPVLSAGDDGGRPVVQADPGGWDSFALGGAHELGPYVCEQLLGPGALPPVDPDDVRVLAADLLAEAVVGAWTAGATEPADDLYRTVRQAASTAGRPAGLGPNAVRVVALLDGLPTGTRGCGAFLRRTRGTADPVEWATAMQEAAWAAWLSGRERPAVAAQMLAVIALADRGIGAGDLAARVWNLVSGMVAVAVVQDLLPDATVAALAGPAPDW</sequence>
<organism evidence="1 2">
    <name type="scientific">Klenkia brasiliensis</name>
    <dbReference type="NCBI Taxonomy" id="333142"/>
    <lineage>
        <taxon>Bacteria</taxon>
        <taxon>Bacillati</taxon>
        <taxon>Actinomycetota</taxon>
        <taxon>Actinomycetes</taxon>
        <taxon>Geodermatophilales</taxon>
        <taxon>Geodermatophilaceae</taxon>
        <taxon>Klenkia</taxon>
    </lineage>
</organism>
<name>A0A1G7Q641_9ACTN</name>
<dbReference type="EMBL" id="FNCF01000002">
    <property type="protein sequence ID" value="SDF94022.1"/>
    <property type="molecule type" value="Genomic_DNA"/>
</dbReference>
<dbReference type="OrthoDB" id="3782200at2"/>
<dbReference type="Proteomes" id="UP000198863">
    <property type="component" value="Unassembled WGS sequence"/>
</dbReference>
<accession>A0A1G7Q641</accession>
<reference evidence="2" key="1">
    <citation type="submission" date="2016-10" db="EMBL/GenBank/DDBJ databases">
        <authorList>
            <person name="Varghese N."/>
            <person name="Submissions S."/>
        </authorList>
    </citation>
    <scope>NUCLEOTIDE SEQUENCE [LARGE SCALE GENOMIC DNA]</scope>
    <source>
        <strain evidence="2">DSM 44526</strain>
    </source>
</reference>
<evidence type="ECO:0000313" key="1">
    <source>
        <dbReference type="EMBL" id="SDF94022.1"/>
    </source>
</evidence>
<evidence type="ECO:0000313" key="2">
    <source>
        <dbReference type="Proteomes" id="UP000198863"/>
    </source>
</evidence>
<dbReference type="RefSeq" id="WP_091060491.1">
    <property type="nucleotide sequence ID" value="NZ_FNCF01000002.1"/>
</dbReference>
<keyword evidence="2" id="KW-1185">Reference proteome</keyword>
<dbReference type="AlphaFoldDB" id="A0A1G7Q641"/>
<protein>
    <submittedName>
        <fullName evidence="1">Uncharacterized protein</fullName>
    </submittedName>
</protein>
<gene>
    <name evidence="1" type="ORF">SAMN05660324_1370</name>
</gene>
<proteinExistence type="predicted"/>